<evidence type="ECO:0000256" key="1">
    <source>
        <dbReference type="SAM" id="MobiDB-lite"/>
    </source>
</evidence>
<gene>
    <name evidence="3" type="ORF">F5I99_04590</name>
</gene>
<dbReference type="EMBL" id="CP044222">
    <property type="protein sequence ID" value="QEW05821.1"/>
    <property type="molecule type" value="Genomic_DNA"/>
</dbReference>
<dbReference type="InterPro" id="IPR040480">
    <property type="entry name" value="DnaT_DNA_bind"/>
</dbReference>
<name>A0A5J6LC03_9GAMM</name>
<proteinExistence type="predicted"/>
<feature type="domain" description="DnaT DNA-binding" evidence="2">
    <location>
        <begin position="219"/>
        <end position="284"/>
    </location>
</feature>
<keyword evidence="4" id="KW-1185">Reference proteome</keyword>
<organism evidence="3 4">
    <name type="scientific">Nitrincola iocasae</name>
    <dbReference type="NCBI Taxonomy" id="2614693"/>
    <lineage>
        <taxon>Bacteria</taxon>
        <taxon>Pseudomonadati</taxon>
        <taxon>Pseudomonadota</taxon>
        <taxon>Gammaproteobacteria</taxon>
        <taxon>Oceanospirillales</taxon>
        <taxon>Oceanospirillaceae</taxon>
        <taxon>Nitrincola</taxon>
    </lineage>
</organism>
<feature type="region of interest" description="Disordered" evidence="1">
    <location>
        <begin position="283"/>
        <end position="311"/>
    </location>
</feature>
<dbReference type="Pfam" id="PF17948">
    <property type="entry name" value="DnaT"/>
    <property type="match status" value="1"/>
</dbReference>
<reference evidence="3 4" key="1">
    <citation type="submission" date="2019-09" db="EMBL/GenBank/DDBJ databases">
        <title>Nitrincola iocasae sp. nov., a bacterium isolated from the sediment collected at a cold seep field in South China Sea.</title>
        <authorList>
            <person name="Zhang H."/>
            <person name="Wang H."/>
            <person name="Li C."/>
        </authorList>
    </citation>
    <scope>NUCLEOTIDE SEQUENCE [LARGE SCALE GENOMIC DNA]</scope>
    <source>
        <strain evidence="3 4">KXZD1103</strain>
    </source>
</reference>
<dbReference type="Gene3D" id="1.10.8.1180">
    <property type="match status" value="1"/>
</dbReference>
<sequence>MSNLFPEKPILFYPSMAERYGADEAILLSLLNEQFHYLGVGARSPDEPGVVGARSPGDKTIARGASSHNSNANHVGARSPGEEGLLLAPGHWQVLTPFWSEAHFYLTLDSLEDQALLQVERAQGGTLKITRQQVAQQPAQPAQPNQPVPASEQAPPPAPAARSLPVYDTPPISAPVPAAKGRQRGPAPVFGGTSGWRRHKDELEQIFDWHEERNQRLIPMTMGWAPGPAFHDMLARQGIPEAFSTHCLDEFVLYWLDKDRKETNWDQKFLGWVKREWVKKQSRDAAPRTHEQQPAGQLNENTRRDTRENRKRVTAAIMDIKDTDW</sequence>
<evidence type="ECO:0000313" key="3">
    <source>
        <dbReference type="EMBL" id="QEW05821.1"/>
    </source>
</evidence>
<dbReference type="RefSeq" id="WP_151053863.1">
    <property type="nucleotide sequence ID" value="NZ_CP044222.1"/>
</dbReference>
<protein>
    <recommendedName>
        <fullName evidence="2">DnaT DNA-binding domain-containing protein</fullName>
    </recommendedName>
</protein>
<feature type="region of interest" description="Disordered" evidence="1">
    <location>
        <begin position="130"/>
        <end position="195"/>
    </location>
</feature>
<dbReference type="AlphaFoldDB" id="A0A5J6LC03"/>
<feature type="compositionally biased region" description="Low complexity" evidence="1">
    <location>
        <begin position="132"/>
        <end position="150"/>
    </location>
</feature>
<dbReference type="KEGG" id="nik:F5I99_04590"/>
<evidence type="ECO:0000259" key="2">
    <source>
        <dbReference type="Pfam" id="PF17948"/>
    </source>
</evidence>
<dbReference type="Proteomes" id="UP000325606">
    <property type="component" value="Chromosome"/>
</dbReference>
<accession>A0A5J6LC03</accession>
<evidence type="ECO:0000313" key="4">
    <source>
        <dbReference type="Proteomes" id="UP000325606"/>
    </source>
</evidence>